<comment type="similarity">
    <text evidence="1">Belongs to the FAH family.</text>
</comment>
<dbReference type="InterPro" id="IPR051121">
    <property type="entry name" value="FAH"/>
</dbReference>
<feature type="domain" description="Fumarylacetoacetase-like C-terminal" evidence="3">
    <location>
        <begin position="1"/>
        <end position="93"/>
    </location>
</feature>
<evidence type="ECO:0000313" key="4">
    <source>
        <dbReference type="EMBL" id="SVD35284.1"/>
    </source>
</evidence>
<keyword evidence="2" id="KW-0479">Metal-binding</keyword>
<dbReference type="PANTHER" id="PTHR42796:SF4">
    <property type="entry name" value="FUMARYLACETOACETATE HYDROLASE DOMAIN-CONTAINING PROTEIN 2A"/>
    <property type="match status" value="1"/>
</dbReference>
<dbReference type="EMBL" id="UINC01145258">
    <property type="protein sequence ID" value="SVD35284.1"/>
    <property type="molecule type" value="Genomic_DNA"/>
</dbReference>
<dbReference type="GO" id="GO:0046872">
    <property type="term" value="F:metal ion binding"/>
    <property type="evidence" value="ECO:0007669"/>
    <property type="project" value="UniProtKB-KW"/>
</dbReference>
<gene>
    <name evidence="4" type="ORF">METZ01_LOCUS388138</name>
</gene>
<organism evidence="4">
    <name type="scientific">marine metagenome</name>
    <dbReference type="NCBI Taxonomy" id="408172"/>
    <lineage>
        <taxon>unclassified sequences</taxon>
        <taxon>metagenomes</taxon>
        <taxon>ecological metagenomes</taxon>
    </lineage>
</organism>
<evidence type="ECO:0000256" key="2">
    <source>
        <dbReference type="ARBA" id="ARBA00022723"/>
    </source>
</evidence>
<name>A0A382ULZ3_9ZZZZ</name>
<sequence length="96" mass="10798">DTWKPMGPWIVTDLAPTEFRIIVRHNGSVWEDFSSSNQIWDTATWIHELSKYATLYPGDVLWMGTQGADGDMVPGDTIEVEISGIGILRNYVVAEE</sequence>
<protein>
    <recommendedName>
        <fullName evidence="3">Fumarylacetoacetase-like C-terminal domain-containing protein</fullName>
    </recommendedName>
</protein>
<dbReference type="GO" id="GO:0044281">
    <property type="term" value="P:small molecule metabolic process"/>
    <property type="evidence" value="ECO:0007669"/>
    <property type="project" value="UniProtKB-ARBA"/>
</dbReference>
<accession>A0A382ULZ3</accession>
<proteinExistence type="inferred from homology"/>
<dbReference type="PANTHER" id="PTHR42796">
    <property type="entry name" value="FUMARYLACETOACETATE HYDROLASE DOMAIN-CONTAINING PROTEIN 2A-RELATED"/>
    <property type="match status" value="1"/>
</dbReference>
<evidence type="ECO:0000259" key="3">
    <source>
        <dbReference type="Pfam" id="PF01557"/>
    </source>
</evidence>
<evidence type="ECO:0000256" key="1">
    <source>
        <dbReference type="ARBA" id="ARBA00010211"/>
    </source>
</evidence>
<dbReference type="GO" id="GO:0003824">
    <property type="term" value="F:catalytic activity"/>
    <property type="evidence" value="ECO:0007669"/>
    <property type="project" value="InterPro"/>
</dbReference>
<dbReference type="AlphaFoldDB" id="A0A382ULZ3"/>
<dbReference type="InterPro" id="IPR036663">
    <property type="entry name" value="Fumarylacetoacetase_C_sf"/>
</dbReference>
<feature type="non-terminal residue" evidence="4">
    <location>
        <position position="1"/>
    </location>
</feature>
<dbReference type="SUPFAM" id="SSF56529">
    <property type="entry name" value="FAH"/>
    <property type="match status" value="1"/>
</dbReference>
<dbReference type="InterPro" id="IPR011234">
    <property type="entry name" value="Fumarylacetoacetase-like_C"/>
</dbReference>
<dbReference type="Pfam" id="PF01557">
    <property type="entry name" value="FAA_hydrolase"/>
    <property type="match status" value="1"/>
</dbReference>
<reference evidence="4" key="1">
    <citation type="submission" date="2018-05" db="EMBL/GenBank/DDBJ databases">
        <authorList>
            <person name="Lanie J.A."/>
            <person name="Ng W.-L."/>
            <person name="Kazmierczak K.M."/>
            <person name="Andrzejewski T.M."/>
            <person name="Davidsen T.M."/>
            <person name="Wayne K.J."/>
            <person name="Tettelin H."/>
            <person name="Glass J.I."/>
            <person name="Rusch D."/>
            <person name="Podicherti R."/>
            <person name="Tsui H.-C.T."/>
            <person name="Winkler M.E."/>
        </authorList>
    </citation>
    <scope>NUCLEOTIDE SEQUENCE</scope>
</reference>
<dbReference type="Gene3D" id="3.90.850.10">
    <property type="entry name" value="Fumarylacetoacetase-like, C-terminal domain"/>
    <property type="match status" value="1"/>
</dbReference>